<keyword evidence="4" id="KW-1185">Reference proteome</keyword>
<sequence length="387" mass="40633">MRRTRSGTSARLGTALLAAAVLASACGGGGDDPAGDGGAGAPCALPSGPVTEANNCKYPGQEITVSATPGGLLDGYKAAFGPLFEKTTGARINWVAQGPDVSVTKILAAAGGTPPVDVVLDSFPPVLTSAVENGAFQKIDPASVPNYAEVPPNAFAIEGYGAATWFYRIGQCYDAKKAAALPGGAPKTLDPWFDSDLGVGFPTPENTRWDLTVGTLAKNFGVGFDEPQKAVDRIRQIRGLKLYAASSESDQMLLNGDVGTVVTSDGRCAAMKENGADVAFGSLGLSIDGKSYDYIQSLTGPQIATGSKKVELAKALINTLFTAEALKPLITSLIYDPTQPSVQQIVKNDPKLAPYAWTDFDVLYANTFVDLERNRAAWVDAWRRTFQ</sequence>
<organism evidence="3 4">
    <name type="scientific">Phytohabitans maris</name>
    <dbReference type="NCBI Taxonomy" id="3071409"/>
    <lineage>
        <taxon>Bacteria</taxon>
        <taxon>Bacillati</taxon>
        <taxon>Actinomycetota</taxon>
        <taxon>Actinomycetes</taxon>
        <taxon>Micromonosporales</taxon>
        <taxon>Micromonosporaceae</taxon>
    </lineage>
</organism>
<keyword evidence="1 2" id="KW-0732">Signal</keyword>
<dbReference type="SUPFAM" id="SSF53850">
    <property type="entry name" value="Periplasmic binding protein-like II"/>
    <property type="match status" value="1"/>
</dbReference>
<evidence type="ECO:0000256" key="2">
    <source>
        <dbReference type="SAM" id="SignalP"/>
    </source>
</evidence>
<feature type="signal peptide" evidence="2">
    <location>
        <begin position="1"/>
        <end position="25"/>
    </location>
</feature>
<dbReference type="RefSeq" id="WP_308717184.1">
    <property type="nucleotide sequence ID" value="NZ_JAVHUY010000048.1"/>
</dbReference>
<dbReference type="EMBL" id="JAVHUY010000048">
    <property type="protein sequence ID" value="MDQ7909930.1"/>
    <property type="molecule type" value="Genomic_DNA"/>
</dbReference>
<comment type="caution">
    <text evidence="3">The sequence shown here is derived from an EMBL/GenBank/DDBJ whole genome shotgun (WGS) entry which is preliminary data.</text>
</comment>
<protein>
    <submittedName>
        <fullName evidence="3">Extracellular solute-binding protein</fullName>
    </submittedName>
</protein>
<dbReference type="InterPro" id="IPR006059">
    <property type="entry name" value="SBP"/>
</dbReference>
<accession>A0ABU0ZSC5</accession>
<dbReference type="PANTHER" id="PTHR30006">
    <property type="entry name" value="THIAMINE-BINDING PERIPLASMIC PROTEIN-RELATED"/>
    <property type="match status" value="1"/>
</dbReference>
<evidence type="ECO:0000313" key="3">
    <source>
        <dbReference type="EMBL" id="MDQ7909930.1"/>
    </source>
</evidence>
<evidence type="ECO:0000313" key="4">
    <source>
        <dbReference type="Proteomes" id="UP001230908"/>
    </source>
</evidence>
<dbReference type="PROSITE" id="PS51257">
    <property type="entry name" value="PROKAR_LIPOPROTEIN"/>
    <property type="match status" value="1"/>
</dbReference>
<dbReference type="Pfam" id="PF13416">
    <property type="entry name" value="SBP_bac_8"/>
    <property type="match status" value="1"/>
</dbReference>
<feature type="chain" id="PRO_5047139543" evidence="2">
    <location>
        <begin position="26"/>
        <end position="387"/>
    </location>
</feature>
<name>A0ABU0ZSC5_9ACTN</name>
<gene>
    <name evidence="3" type="ORF">RB614_36075</name>
</gene>
<evidence type="ECO:0000256" key="1">
    <source>
        <dbReference type="ARBA" id="ARBA00022729"/>
    </source>
</evidence>
<reference evidence="3 4" key="1">
    <citation type="submission" date="2023-08" db="EMBL/GenBank/DDBJ databases">
        <title>Phytohabitans sansha sp. nov., isolated from marine sediment.</title>
        <authorList>
            <person name="Zhao Y."/>
            <person name="Yi K."/>
        </authorList>
    </citation>
    <scope>NUCLEOTIDE SEQUENCE [LARGE SCALE GENOMIC DNA]</scope>
    <source>
        <strain evidence="3 4">ZYX-F-186</strain>
    </source>
</reference>
<proteinExistence type="predicted"/>
<dbReference type="Proteomes" id="UP001230908">
    <property type="component" value="Unassembled WGS sequence"/>
</dbReference>
<dbReference type="Gene3D" id="3.40.190.10">
    <property type="entry name" value="Periplasmic binding protein-like II"/>
    <property type="match status" value="2"/>
</dbReference>
<dbReference type="PANTHER" id="PTHR30006:SF2">
    <property type="entry name" value="ABC TRANSPORTER SUBSTRATE-BINDING PROTEIN"/>
    <property type="match status" value="1"/>
</dbReference>